<feature type="domain" description="Peptidase M61 catalytic" evidence="1">
    <location>
        <begin position="270"/>
        <end position="386"/>
    </location>
</feature>
<dbReference type="SUPFAM" id="SSF50156">
    <property type="entry name" value="PDZ domain-like"/>
    <property type="match status" value="1"/>
</dbReference>
<protein>
    <submittedName>
        <fullName evidence="3">Predicted metalloprotease, contains C-terminal PDZ domain</fullName>
    </submittedName>
</protein>
<keyword evidence="3" id="KW-0645">Protease</keyword>
<evidence type="ECO:0000313" key="4">
    <source>
        <dbReference type="Proteomes" id="UP000199626"/>
    </source>
</evidence>
<evidence type="ECO:0000259" key="2">
    <source>
        <dbReference type="Pfam" id="PF17899"/>
    </source>
</evidence>
<keyword evidence="4" id="KW-1185">Reference proteome</keyword>
<reference evidence="4" key="1">
    <citation type="submission" date="2016-10" db="EMBL/GenBank/DDBJ databases">
        <authorList>
            <person name="Varghese N."/>
            <person name="Submissions S."/>
        </authorList>
    </citation>
    <scope>NUCLEOTIDE SEQUENCE [LARGE SCALE GENOMIC DNA]</scope>
    <source>
        <strain evidence="4">CGMCC 1.10824</strain>
    </source>
</reference>
<keyword evidence="3" id="KW-0482">Metalloprotease</keyword>
<gene>
    <name evidence="3" type="ORF">SAMN02927930_00146</name>
</gene>
<dbReference type="STRING" id="1159017.SAMN02927930_00146"/>
<proteinExistence type="predicted"/>
<dbReference type="Pfam" id="PF05299">
    <property type="entry name" value="Peptidase_M61"/>
    <property type="match status" value="1"/>
</dbReference>
<accession>A0A1G6A5T4</accession>
<dbReference type="OrthoDB" id="9778516at2"/>
<evidence type="ECO:0000313" key="3">
    <source>
        <dbReference type="EMBL" id="SDB03670.1"/>
    </source>
</evidence>
<dbReference type="PIRSF" id="PIRSF016493">
    <property type="entry name" value="Glycyl_aminpptds"/>
    <property type="match status" value="1"/>
</dbReference>
<dbReference type="Pfam" id="PF17899">
    <property type="entry name" value="Peptidase_M61_N"/>
    <property type="match status" value="1"/>
</dbReference>
<dbReference type="InterPro" id="IPR036034">
    <property type="entry name" value="PDZ_sf"/>
</dbReference>
<dbReference type="Gene3D" id="1.10.390.10">
    <property type="entry name" value="Neutral Protease Domain 2"/>
    <property type="match status" value="1"/>
</dbReference>
<dbReference type="InterPro" id="IPR027268">
    <property type="entry name" value="Peptidase_M4/M1_CTD_sf"/>
</dbReference>
<feature type="domain" description="Peptidase M61 N-terminal" evidence="2">
    <location>
        <begin position="3"/>
        <end position="173"/>
    </location>
</feature>
<dbReference type="GO" id="GO:0006508">
    <property type="term" value="P:proteolysis"/>
    <property type="evidence" value="ECO:0007669"/>
    <property type="project" value="UniProtKB-KW"/>
</dbReference>
<dbReference type="Proteomes" id="UP000199626">
    <property type="component" value="Unassembled WGS sequence"/>
</dbReference>
<dbReference type="SUPFAM" id="SSF55486">
    <property type="entry name" value="Metalloproteases ('zincins'), catalytic domain"/>
    <property type="match status" value="1"/>
</dbReference>
<dbReference type="InterPro" id="IPR024191">
    <property type="entry name" value="Peptidase_M61"/>
</dbReference>
<dbReference type="Gene3D" id="2.30.42.10">
    <property type="match status" value="1"/>
</dbReference>
<dbReference type="InterPro" id="IPR040756">
    <property type="entry name" value="Peptidase_M61_N"/>
</dbReference>
<dbReference type="GO" id="GO:0008237">
    <property type="term" value="F:metallopeptidase activity"/>
    <property type="evidence" value="ECO:0007669"/>
    <property type="project" value="UniProtKB-KW"/>
</dbReference>
<dbReference type="InterPro" id="IPR007963">
    <property type="entry name" value="Peptidase_M61_catalytic"/>
</dbReference>
<dbReference type="RefSeq" id="WP_092590720.1">
    <property type="nucleotide sequence ID" value="NZ_FMXN01000001.1"/>
</dbReference>
<keyword evidence="3" id="KW-0378">Hydrolase</keyword>
<dbReference type="EMBL" id="FMXN01000001">
    <property type="protein sequence ID" value="SDB03670.1"/>
    <property type="molecule type" value="Genomic_DNA"/>
</dbReference>
<organism evidence="3 4">
    <name type="scientific">Pseudidiomarina indica</name>
    <dbReference type="NCBI Taxonomy" id="1159017"/>
    <lineage>
        <taxon>Bacteria</taxon>
        <taxon>Pseudomonadati</taxon>
        <taxon>Pseudomonadota</taxon>
        <taxon>Gammaproteobacteria</taxon>
        <taxon>Alteromonadales</taxon>
        <taxon>Idiomarinaceae</taxon>
        <taxon>Pseudidiomarina</taxon>
    </lineage>
</organism>
<evidence type="ECO:0000259" key="1">
    <source>
        <dbReference type="Pfam" id="PF05299"/>
    </source>
</evidence>
<name>A0A1G6A5T4_9GAMM</name>
<sequence>MVQYHVQILDAEAHLFAVTIDIPVHEVGPKPLQLTLPAWLPGSYMIRDFARNLNGLKATQNQQQLPITAIDKQTWEVLPKHTGTLQVSYHVYAFDLSVRSVYLDQFWGFFNPSALCLAVVSLAESPCQLHIAPYDNWQVATGMPRQLGAPFSSGTFQASNYDEFIDYPVLLGRDLSIQQFKVHGIPHTLVLAGRHYADTQRICQDLTAVCEQQIQLFGGSAPFTEYLFLTMVVGQGFGGLEHRNSTALVCSRRDLISENQSEITPAYRTFLSLCSHEYFHSWNIKTLKPKAFIPYRLDREQYTEQLWFYEGVTSYFDDYLLHRAGLIDAPTYLRIVGDTFARVKRGVGSQQQTITESSFHAWTKFYKQDENAANSIVNYYAQGALIALCLDLLLRQKSAQQVTLARVMNDLWQCYGKTQIGTDNDTVSTFIQSEYGIDVSEFLHQALYTTAPLPLRELLAEFGVTMTPVLSSDDNQYGGTPATQPAPVALGAKYQATAQGLDLQVVFQGEAAHQAGLSAHDRIIAIDYLHANDASIKDILHRSQPGDEVVVHAFRRDELLTLKLTWQAAQPTSYLLAINAFQPGQDWLLPPKNVPSPTRDLTASDAS</sequence>
<dbReference type="Gene3D" id="2.60.40.3650">
    <property type="match status" value="1"/>
</dbReference>
<dbReference type="AlphaFoldDB" id="A0A1G6A5T4"/>